<dbReference type="AlphaFoldDB" id="A0A6L5YWY7"/>
<dbReference type="InterPro" id="IPR000600">
    <property type="entry name" value="ROK"/>
</dbReference>
<keyword evidence="4" id="KW-1185">Reference proteome</keyword>
<dbReference type="PANTHER" id="PTHR18964">
    <property type="entry name" value="ROK (REPRESSOR, ORF, KINASE) FAMILY"/>
    <property type="match status" value="1"/>
</dbReference>
<evidence type="ECO:0000313" key="3">
    <source>
        <dbReference type="EMBL" id="MSU88841.1"/>
    </source>
</evidence>
<sequence>MVSVLSLQGANAERARSHNRRLVMGHVHAGGQMGRAQIARASGLSTQAVSNIIAELQADGLIRQTGRLGNGRGHPPVQYAIDPEGAYALGIEVRPTALLIALLNLEGTAVFTRRAALERADPGTVLGTIARLRAEIAARHARSGDRTLGAGVVMPGPFGVTGLSGAESDLPGWQQLDPRAVFAEALDLPIEFDNDANAAAMAERVTGAAQGLQTYAYLYFGTGLGLGLVSAGQRVAGAFGNAGEIGHLSIATPEGPERLENLASRLSIEHHLADAGLQAGSVEALEALQGHPAVTHWLDRAAPALAQAVHVVENLFDPETVFLGGAMPAPVLDALIARIDLPAASVSNRPDRTRPRLARGSCGRLTATLGAAALILDRAFTPRVGTF</sequence>
<dbReference type="Pfam" id="PF12802">
    <property type="entry name" value="MarR_2"/>
    <property type="match status" value="1"/>
</dbReference>
<accession>A0A6L5YWY7</accession>
<comment type="similarity">
    <text evidence="1">Belongs to the ROK (NagC/XylR) family.</text>
</comment>
<dbReference type="Proteomes" id="UP000474957">
    <property type="component" value="Unassembled WGS sequence"/>
</dbReference>
<comment type="caution">
    <text evidence="3">The sequence shown here is derived from an EMBL/GenBank/DDBJ whole genome shotgun (WGS) entry which is preliminary data.</text>
</comment>
<name>A0A6L5YWY7_9RHOB</name>
<dbReference type="Gene3D" id="1.10.10.10">
    <property type="entry name" value="Winged helix-like DNA-binding domain superfamily/Winged helix DNA-binding domain"/>
    <property type="match status" value="1"/>
</dbReference>
<organism evidence="3 4">
    <name type="scientific">Halovulum marinum</name>
    <dbReference type="NCBI Taxonomy" id="2662447"/>
    <lineage>
        <taxon>Bacteria</taxon>
        <taxon>Pseudomonadati</taxon>
        <taxon>Pseudomonadota</taxon>
        <taxon>Alphaproteobacteria</taxon>
        <taxon>Rhodobacterales</taxon>
        <taxon>Paracoccaceae</taxon>
        <taxon>Halovulum</taxon>
    </lineage>
</organism>
<evidence type="ECO:0000313" key="4">
    <source>
        <dbReference type="Proteomes" id="UP000474957"/>
    </source>
</evidence>
<dbReference type="PANTHER" id="PTHR18964:SF149">
    <property type="entry name" value="BIFUNCTIONAL UDP-N-ACETYLGLUCOSAMINE 2-EPIMERASE_N-ACETYLMANNOSAMINE KINASE"/>
    <property type="match status" value="1"/>
</dbReference>
<evidence type="ECO:0000256" key="1">
    <source>
        <dbReference type="ARBA" id="ARBA00006479"/>
    </source>
</evidence>
<dbReference type="InterPro" id="IPR036390">
    <property type="entry name" value="WH_DNA-bd_sf"/>
</dbReference>
<proteinExistence type="inferred from homology"/>
<dbReference type="RefSeq" id="WP_154445242.1">
    <property type="nucleotide sequence ID" value="NZ_WIND01000002.1"/>
</dbReference>
<dbReference type="SUPFAM" id="SSF46785">
    <property type="entry name" value="Winged helix' DNA-binding domain"/>
    <property type="match status" value="1"/>
</dbReference>
<dbReference type="SUPFAM" id="SSF53067">
    <property type="entry name" value="Actin-like ATPase domain"/>
    <property type="match status" value="1"/>
</dbReference>
<evidence type="ECO:0000259" key="2">
    <source>
        <dbReference type="Pfam" id="PF12802"/>
    </source>
</evidence>
<dbReference type="EMBL" id="WIND01000002">
    <property type="protein sequence ID" value="MSU88841.1"/>
    <property type="molecule type" value="Genomic_DNA"/>
</dbReference>
<dbReference type="InterPro" id="IPR036388">
    <property type="entry name" value="WH-like_DNA-bd_sf"/>
</dbReference>
<gene>
    <name evidence="3" type="ORF">GE300_04290</name>
</gene>
<reference evidence="3 4" key="1">
    <citation type="submission" date="2019-10" db="EMBL/GenBank/DDBJ databases">
        <title>Cognatihalovulum marinum gen. nov. sp. nov., a new member of the family Rhodobacteraceae isolated from deep seawater of the Northwest Indian Ocean.</title>
        <authorList>
            <person name="Ruan C."/>
            <person name="Wang J."/>
            <person name="Zheng X."/>
            <person name="Song L."/>
            <person name="Zhu Y."/>
            <person name="Huang Y."/>
            <person name="Lu Z."/>
            <person name="Du W."/>
            <person name="Huang L."/>
            <person name="Dai X."/>
        </authorList>
    </citation>
    <scope>NUCLEOTIDE SEQUENCE [LARGE SCALE GENOMIC DNA]</scope>
    <source>
        <strain evidence="3 4">2CG4</strain>
    </source>
</reference>
<dbReference type="InterPro" id="IPR043129">
    <property type="entry name" value="ATPase_NBD"/>
</dbReference>
<protein>
    <submittedName>
        <fullName evidence="3">ROK family protein</fullName>
    </submittedName>
</protein>
<feature type="domain" description="HTH marR-type" evidence="2">
    <location>
        <begin position="26"/>
        <end position="72"/>
    </location>
</feature>
<dbReference type="InterPro" id="IPR000835">
    <property type="entry name" value="HTH_MarR-typ"/>
</dbReference>
<dbReference type="Pfam" id="PF00480">
    <property type="entry name" value="ROK"/>
    <property type="match status" value="1"/>
</dbReference>
<dbReference type="Gene3D" id="3.30.420.40">
    <property type="match status" value="2"/>
</dbReference>